<name>A0AAU0UM32_9FIRM</name>
<protein>
    <submittedName>
        <fullName evidence="2">TIGR04086 family membrane protein</fullName>
    </submittedName>
</protein>
<keyword evidence="3" id="KW-1185">Reference proteome</keyword>
<feature type="transmembrane region" description="Helical" evidence="1">
    <location>
        <begin position="73"/>
        <end position="95"/>
    </location>
</feature>
<organism evidence="2 3">
    <name type="scientific">Metallumcola ferriviriculae</name>
    <dbReference type="NCBI Taxonomy" id="3039180"/>
    <lineage>
        <taxon>Bacteria</taxon>
        <taxon>Bacillati</taxon>
        <taxon>Bacillota</taxon>
        <taxon>Clostridia</taxon>
        <taxon>Neomoorellales</taxon>
        <taxon>Desulfitibacteraceae</taxon>
        <taxon>Metallumcola</taxon>
    </lineage>
</organism>
<dbReference type="Pfam" id="PF12670">
    <property type="entry name" value="DUF3792"/>
    <property type="match status" value="1"/>
</dbReference>
<sequence length="140" mass="14892">MAGTNFKAIWKGFWMGAAILIGGYTLLLLWVLFGSRQSYYLPGYMRVIVFLALVMAGFSGGKAARWQGWKHGGWIGAAVALAAVAINAALIPQIVSVNQVVYKLLVGAVTGGAAAVCGVNIAFLQRRGRLGKGNKDKSLY</sequence>
<keyword evidence="1" id="KW-1133">Transmembrane helix</keyword>
<dbReference type="EMBL" id="CP121694">
    <property type="protein sequence ID" value="WRO21224.1"/>
    <property type="molecule type" value="Genomic_DNA"/>
</dbReference>
<dbReference type="Proteomes" id="UP001329915">
    <property type="component" value="Chromosome"/>
</dbReference>
<keyword evidence="1" id="KW-0472">Membrane</keyword>
<dbReference type="KEGG" id="dbc:MFMK1_001027"/>
<accession>A0AAU0UM32</accession>
<dbReference type="NCBIfam" id="TIGR04086">
    <property type="entry name" value="TIGR04086_membr"/>
    <property type="match status" value="1"/>
</dbReference>
<evidence type="ECO:0000313" key="3">
    <source>
        <dbReference type="Proteomes" id="UP001329915"/>
    </source>
</evidence>
<keyword evidence="1" id="KW-0812">Transmembrane</keyword>
<dbReference type="RefSeq" id="WP_366924076.1">
    <property type="nucleotide sequence ID" value="NZ_CP121694.1"/>
</dbReference>
<feature type="transmembrane region" description="Helical" evidence="1">
    <location>
        <begin position="39"/>
        <end position="61"/>
    </location>
</feature>
<gene>
    <name evidence="2" type="ORF">MFMK1_001027</name>
</gene>
<evidence type="ECO:0000256" key="1">
    <source>
        <dbReference type="SAM" id="Phobius"/>
    </source>
</evidence>
<feature type="transmembrane region" description="Helical" evidence="1">
    <location>
        <begin position="101"/>
        <end position="124"/>
    </location>
</feature>
<dbReference type="InterPro" id="IPR023804">
    <property type="entry name" value="DUF3792_TM"/>
</dbReference>
<dbReference type="AlphaFoldDB" id="A0AAU0UM32"/>
<reference evidence="2 3" key="1">
    <citation type="submission" date="2023-04" db="EMBL/GenBank/DDBJ databases">
        <authorList>
            <person name="Hsu D."/>
        </authorList>
    </citation>
    <scope>NUCLEOTIDE SEQUENCE [LARGE SCALE GENOMIC DNA]</scope>
    <source>
        <strain evidence="2 3">MK1</strain>
    </source>
</reference>
<evidence type="ECO:0000313" key="2">
    <source>
        <dbReference type="EMBL" id="WRO21224.1"/>
    </source>
</evidence>
<proteinExistence type="predicted"/>
<feature type="transmembrane region" description="Helical" evidence="1">
    <location>
        <begin position="12"/>
        <end position="33"/>
    </location>
</feature>